<dbReference type="Pfam" id="PF09992">
    <property type="entry name" value="NAGPA"/>
    <property type="match status" value="1"/>
</dbReference>
<sequence length="278" mass="30772">MVYGSFHFSRPALTNTQSRLFQGVSYRHLVNQSFPRPVSIHIVEIKLKAPGIKIVVTPSPGKRSPHEIQARTTSEFLQEFNLQLAINANFFYPFREKTPWDYYPKTVDGVNLVGLAISNKQIYSQSQPKFPALCFSPENKAQIVDNGQCPSGTVEAIAGNQILIDRGRPVTAFSSASFYNQPYPRTAVATNRSGDKLWLFVVDGKQPFYSEGVTIPELTQILLQPGIDRAVNLDGGGSTTLAVATPTGSRLLNSPIQNKLPMQERPIGNHLGFRALRN</sequence>
<organism evidence="2 3">
    <name type="scientific">Merismopedia glauca CCAP 1448/3</name>
    <dbReference type="NCBI Taxonomy" id="1296344"/>
    <lineage>
        <taxon>Bacteria</taxon>
        <taxon>Bacillati</taxon>
        <taxon>Cyanobacteriota</taxon>
        <taxon>Cyanophyceae</taxon>
        <taxon>Synechococcales</taxon>
        <taxon>Merismopediaceae</taxon>
        <taxon>Merismopedia</taxon>
    </lineage>
</organism>
<dbReference type="PANTHER" id="PTHR40446">
    <property type="entry name" value="N-ACETYLGLUCOSAMINE-1-PHOSPHODIESTER ALPHA-N-ACETYLGLUCOSAMINIDASE"/>
    <property type="match status" value="1"/>
</dbReference>
<dbReference type="PANTHER" id="PTHR40446:SF2">
    <property type="entry name" value="N-ACETYLGLUCOSAMINE-1-PHOSPHODIESTER ALPHA-N-ACETYLGLUCOSAMINIDASE"/>
    <property type="match status" value="1"/>
</dbReference>
<feature type="domain" description="Phosphodiester glycosidase" evidence="1">
    <location>
        <begin position="81"/>
        <end position="273"/>
    </location>
</feature>
<dbReference type="InterPro" id="IPR018711">
    <property type="entry name" value="NAGPA"/>
</dbReference>
<gene>
    <name evidence="2" type="ORF">C7B64_13080</name>
</gene>
<evidence type="ECO:0000313" key="3">
    <source>
        <dbReference type="Proteomes" id="UP000238762"/>
    </source>
</evidence>
<evidence type="ECO:0000313" key="2">
    <source>
        <dbReference type="EMBL" id="PSB02473.1"/>
    </source>
</evidence>
<proteinExistence type="predicted"/>
<evidence type="ECO:0000259" key="1">
    <source>
        <dbReference type="Pfam" id="PF09992"/>
    </source>
</evidence>
<comment type="caution">
    <text evidence="2">The sequence shown here is derived from an EMBL/GenBank/DDBJ whole genome shotgun (WGS) entry which is preliminary data.</text>
</comment>
<reference evidence="2 3" key="1">
    <citation type="submission" date="2018-02" db="EMBL/GenBank/DDBJ databases">
        <authorList>
            <person name="Cohen D.B."/>
            <person name="Kent A.D."/>
        </authorList>
    </citation>
    <scope>NUCLEOTIDE SEQUENCE [LARGE SCALE GENOMIC DNA]</scope>
    <source>
        <strain evidence="2 3">CCAP 1448/3</strain>
    </source>
</reference>
<reference evidence="2 3" key="2">
    <citation type="submission" date="2018-03" db="EMBL/GenBank/DDBJ databases">
        <title>The ancient ancestry and fast evolution of plastids.</title>
        <authorList>
            <person name="Moore K.R."/>
            <person name="Magnabosco C."/>
            <person name="Momper L."/>
            <person name="Gold D.A."/>
            <person name="Bosak T."/>
            <person name="Fournier G.P."/>
        </authorList>
    </citation>
    <scope>NUCLEOTIDE SEQUENCE [LARGE SCALE GENOMIC DNA]</scope>
    <source>
        <strain evidence="2 3">CCAP 1448/3</strain>
    </source>
</reference>
<dbReference type="AlphaFoldDB" id="A0A2T1C2Y0"/>
<dbReference type="OrthoDB" id="9816453at2"/>
<accession>A0A2T1C2Y0</accession>
<protein>
    <recommendedName>
        <fullName evidence="1">Phosphodiester glycosidase domain-containing protein</fullName>
    </recommendedName>
</protein>
<dbReference type="EMBL" id="PVWJ01000059">
    <property type="protein sequence ID" value="PSB02473.1"/>
    <property type="molecule type" value="Genomic_DNA"/>
</dbReference>
<keyword evidence="3" id="KW-1185">Reference proteome</keyword>
<dbReference type="Proteomes" id="UP000238762">
    <property type="component" value="Unassembled WGS sequence"/>
</dbReference>
<name>A0A2T1C2Y0_9CYAN</name>